<keyword evidence="4" id="KW-0472">Membrane</keyword>
<sequence>MTGDKAAKTAISGGATSLLTLRRILLVTGLLVSGAVTWMLLWTGDTYRNFAIETLNNSVSGTVNFFVGSRVAADYADKITPIANEWSRTGTLVKSYQENDQNRMQAELDILSNAREVVQGDVNLLGAIAYDQEFKQIATSKAHIGASATDNPDIKAFLAGRDKGEARKPANFMWTTPEGRPVFSLILPVGGFRAVGFLEVITDPLPTLAGIGKVLGGNFQIVDKSGAILFESLESGEAEESGEALTETDDPQDVAAVTTGTNKAPATTASPEIHRAAVDVAINDGRGGIWAEAVFDRDISDFYAQTDDLRTLSIQILVGVLLAGWIAGWVLLRTTVFRNLRAFARAMTSISEGDTNVSLPQVGSDEIGDMKKALIALRESVRQALILQNMVEHTPTMTAMITPDGSIGYLNASAQNYVGGTASSVSGDFLELGPEFQSRLSNADNLPFTDIIQTKRDYLEILAAPVRDKDNALLGTMLAWNAVTEREESKVAITEMMAEVARVAQSVTEQSEGLLGLASELTDQSQNTVQQSGGALDVSREAASNTQNVATAVEELSSSIAEINRQATEASTVTGRAQQQAEESQRNIGSLEKASSEIGSIIDLINDIAHRTKLLSLNATIEAERAGELGKGFAVVANEVKSLADQTANATGQIGDLTTAIQQEVQKAAHSISTVGDVIHQVNDIQSTITQSVDEQRRATSEISENVQRIAEGAGSMDEMIRFVNEGALGTGRNAQDLNSASHQLSEMARNLSDRMREFSERMKLT</sequence>
<dbReference type="SMART" id="SM00304">
    <property type="entry name" value="HAMP"/>
    <property type="match status" value="1"/>
</dbReference>
<dbReference type="RefSeq" id="WP_258548078.1">
    <property type="nucleotide sequence ID" value="NZ_JARSBO010000014.1"/>
</dbReference>
<accession>A0ABT6GI10</accession>
<evidence type="ECO:0000256" key="4">
    <source>
        <dbReference type="SAM" id="Phobius"/>
    </source>
</evidence>
<dbReference type="Pfam" id="PF00015">
    <property type="entry name" value="MCPsignal"/>
    <property type="match status" value="1"/>
</dbReference>
<dbReference type="SUPFAM" id="SSF58104">
    <property type="entry name" value="Methyl-accepting chemotaxis protein (MCP) signaling domain"/>
    <property type="match status" value="1"/>
</dbReference>
<dbReference type="PROSITE" id="PS50885">
    <property type="entry name" value="HAMP"/>
    <property type="match status" value="1"/>
</dbReference>
<feature type="domain" description="HAMP" evidence="6">
    <location>
        <begin position="334"/>
        <end position="386"/>
    </location>
</feature>
<dbReference type="Gene3D" id="1.10.287.950">
    <property type="entry name" value="Methyl-accepting chemotaxis protein"/>
    <property type="match status" value="1"/>
</dbReference>
<dbReference type="PANTHER" id="PTHR32089:SF112">
    <property type="entry name" value="LYSOZYME-LIKE PROTEIN-RELATED"/>
    <property type="match status" value="1"/>
</dbReference>
<keyword evidence="8" id="KW-1185">Reference proteome</keyword>
<dbReference type="InterPro" id="IPR004089">
    <property type="entry name" value="MCPsignal_dom"/>
</dbReference>
<evidence type="ECO:0000259" key="5">
    <source>
        <dbReference type="PROSITE" id="PS50111"/>
    </source>
</evidence>
<name>A0ABT6GI10_9PROT</name>
<evidence type="ECO:0000256" key="1">
    <source>
        <dbReference type="ARBA" id="ARBA00023224"/>
    </source>
</evidence>
<dbReference type="InterPro" id="IPR003660">
    <property type="entry name" value="HAMP_dom"/>
</dbReference>
<dbReference type="Gene3D" id="6.10.340.10">
    <property type="match status" value="1"/>
</dbReference>
<feature type="domain" description="Methyl-accepting transducer" evidence="5">
    <location>
        <begin position="510"/>
        <end position="760"/>
    </location>
</feature>
<comment type="caution">
    <text evidence="7">The sequence shown here is derived from an EMBL/GenBank/DDBJ whole genome shotgun (WGS) entry which is preliminary data.</text>
</comment>
<evidence type="ECO:0000259" key="6">
    <source>
        <dbReference type="PROSITE" id="PS50885"/>
    </source>
</evidence>
<comment type="similarity">
    <text evidence="2">Belongs to the methyl-accepting chemotaxis (MCP) protein family.</text>
</comment>
<keyword evidence="4" id="KW-1133">Transmembrane helix</keyword>
<dbReference type="EMBL" id="JARSBO010000014">
    <property type="protein sequence ID" value="MDG4721533.1"/>
    <property type="molecule type" value="Genomic_DNA"/>
</dbReference>
<reference evidence="7 8" key="1">
    <citation type="submission" date="2023-03" db="EMBL/GenBank/DDBJ databases">
        <title>Strain FZY0004 represents a novel species in the genus Thalassospira isolated from seawater.</title>
        <authorList>
            <person name="Fu Z.-Y."/>
        </authorList>
    </citation>
    <scope>NUCLEOTIDE SEQUENCE [LARGE SCALE GENOMIC DNA]</scope>
    <source>
        <strain evidence="7 8">FZY0004</strain>
    </source>
</reference>
<organism evidence="7 8">
    <name type="scientific">Thalassospira aquimaris</name>
    <dbReference type="NCBI Taxonomy" id="3037796"/>
    <lineage>
        <taxon>Bacteria</taxon>
        <taxon>Pseudomonadati</taxon>
        <taxon>Pseudomonadota</taxon>
        <taxon>Alphaproteobacteria</taxon>
        <taxon>Rhodospirillales</taxon>
        <taxon>Thalassospiraceae</taxon>
        <taxon>Thalassospira</taxon>
    </lineage>
</organism>
<keyword evidence="4" id="KW-0812">Transmembrane</keyword>
<dbReference type="PROSITE" id="PS50111">
    <property type="entry name" value="CHEMOTAXIS_TRANSDUC_2"/>
    <property type="match status" value="1"/>
</dbReference>
<dbReference type="Proteomes" id="UP001529180">
    <property type="component" value="Unassembled WGS sequence"/>
</dbReference>
<dbReference type="Pfam" id="PF00672">
    <property type="entry name" value="HAMP"/>
    <property type="match status" value="1"/>
</dbReference>
<proteinExistence type="inferred from homology"/>
<dbReference type="PANTHER" id="PTHR32089">
    <property type="entry name" value="METHYL-ACCEPTING CHEMOTAXIS PROTEIN MCPB"/>
    <property type="match status" value="1"/>
</dbReference>
<gene>
    <name evidence="7" type="ORF">P7680_21180</name>
</gene>
<dbReference type="InterPro" id="IPR004090">
    <property type="entry name" value="Chemotax_Me-accpt_rcpt"/>
</dbReference>
<dbReference type="CDD" id="cd06225">
    <property type="entry name" value="HAMP"/>
    <property type="match status" value="1"/>
</dbReference>
<evidence type="ECO:0000313" key="8">
    <source>
        <dbReference type="Proteomes" id="UP001529180"/>
    </source>
</evidence>
<evidence type="ECO:0000256" key="3">
    <source>
        <dbReference type="PROSITE-ProRule" id="PRU00284"/>
    </source>
</evidence>
<evidence type="ECO:0000256" key="2">
    <source>
        <dbReference type="ARBA" id="ARBA00029447"/>
    </source>
</evidence>
<keyword evidence="1 3" id="KW-0807">Transducer</keyword>
<evidence type="ECO:0000313" key="7">
    <source>
        <dbReference type="EMBL" id="MDG4721533.1"/>
    </source>
</evidence>
<dbReference type="SMART" id="SM00283">
    <property type="entry name" value="MA"/>
    <property type="match status" value="1"/>
</dbReference>
<dbReference type="PRINTS" id="PR00260">
    <property type="entry name" value="CHEMTRNSDUCR"/>
</dbReference>
<protein>
    <submittedName>
        <fullName evidence="7">HAMP domain-containing methyl-accepting chemotaxis protein</fullName>
    </submittedName>
</protein>
<dbReference type="Gene3D" id="3.30.450.20">
    <property type="entry name" value="PAS domain"/>
    <property type="match status" value="1"/>
</dbReference>
<feature type="transmembrane region" description="Helical" evidence="4">
    <location>
        <begin position="312"/>
        <end position="332"/>
    </location>
</feature>
<feature type="transmembrane region" description="Helical" evidence="4">
    <location>
        <begin position="24"/>
        <end position="42"/>
    </location>
</feature>